<feature type="transmembrane region" description="Helical" evidence="1">
    <location>
        <begin position="71"/>
        <end position="90"/>
    </location>
</feature>
<keyword evidence="1" id="KW-0472">Membrane</keyword>
<proteinExistence type="predicted"/>
<reference evidence="4" key="1">
    <citation type="journal article" date="2019" name="Int. J. Syst. Evol. Microbiol.">
        <title>The Global Catalogue of Microorganisms (GCM) 10K type strain sequencing project: providing services to taxonomists for standard genome sequencing and annotation.</title>
        <authorList>
            <consortium name="The Broad Institute Genomics Platform"/>
            <consortium name="The Broad Institute Genome Sequencing Center for Infectious Disease"/>
            <person name="Wu L."/>
            <person name="Ma J."/>
        </authorList>
    </citation>
    <scope>NUCLEOTIDE SEQUENCE [LARGE SCALE GENOMIC DNA]</scope>
    <source>
        <strain evidence="4">KACC 12597</strain>
    </source>
</reference>
<keyword evidence="4" id="KW-1185">Reference proteome</keyword>
<name>A0ABW4YAA5_9GAMM</name>
<dbReference type="EMBL" id="JBHUHX010000035">
    <property type="protein sequence ID" value="MFD2112698.1"/>
    <property type="molecule type" value="Genomic_DNA"/>
</dbReference>
<gene>
    <name evidence="3" type="ORF">ACFSJC_12690</name>
</gene>
<evidence type="ECO:0000313" key="4">
    <source>
        <dbReference type="Proteomes" id="UP001597337"/>
    </source>
</evidence>
<feature type="transmembrane region" description="Helical" evidence="1">
    <location>
        <begin position="42"/>
        <end position="59"/>
    </location>
</feature>
<feature type="domain" description="Flavinylation-associated cytochrome" evidence="2">
    <location>
        <begin position="10"/>
        <end position="59"/>
    </location>
</feature>
<keyword evidence="1" id="KW-0812">Transmembrane</keyword>
<dbReference type="Pfam" id="PF14358">
    <property type="entry name" value="DUF4405"/>
    <property type="match status" value="1"/>
</dbReference>
<dbReference type="InterPro" id="IPR025517">
    <property type="entry name" value="DUF4405"/>
</dbReference>
<evidence type="ECO:0000256" key="1">
    <source>
        <dbReference type="SAM" id="Phobius"/>
    </source>
</evidence>
<accession>A0ABW4YAA5</accession>
<dbReference type="RefSeq" id="WP_386027253.1">
    <property type="nucleotide sequence ID" value="NZ_JBHUHX010000035.1"/>
</dbReference>
<comment type="caution">
    <text evidence="3">The sequence shown here is derived from an EMBL/GenBank/DDBJ whole genome shotgun (WGS) entry which is preliminary data.</text>
</comment>
<sequence>MTSLNTRQWSTPAVISAGVFMSVSGVLMFFGMHDPVTLAHEWIGLAFVTFVVFHIATHWRGFTGYFSRRAALGIIGVVALVTAGLIGLSASQEGSNVKHRIFQSLERAPLTEIAPLLDESADTLVTKLESGGFKVVSTAQSIEEIASRNGARPPELMHRLFE</sequence>
<keyword evidence="1" id="KW-1133">Transmembrane helix</keyword>
<evidence type="ECO:0000259" key="2">
    <source>
        <dbReference type="Pfam" id="PF14358"/>
    </source>
</evidence>
<evidence type="ECO:0000313" key="3">
    <source>
        <dbReference type="EMBL" id="MFD2112698.1"/>
    </source>
</evidence>
<feature type="transmembrane region" description="Helical" evidence="1">
    <location>
        <begin position="12"/>
        <end position="30"/>
    </location>
</feature>
<dbReference type="Proteomes" id="UP001597337">
    <property type="component" value="Unassembled WGS sequence"/>
</dbReference>
<organism evidence="3 4">
    <name type="scientific">Thiorhodococcus fuscus</name>
    <dbReference type="NCBI Taxonomy" id="527200"/>
    <lineage>
        <taxon>Bacteria</taxon>
        <taxon>Pseudomonadati</taxon>
        <taxon>Pseudomonadota</taxon>
        <taxon>Gammaproteobacteria</taxon>
        <taxon>Chromatiales</taxon>
        <taxon>Chromatiaceae</taxon>
        <taxon>Thiorhodococcus</taxon>
    </lineage>
</organism>
<protein>
    <submittedName>
        <fullName evidence="3">DUF4405 domain-containing protein</fullName>
    </submittedName>
</protein>